<organism evidence="3">
    <name type="scientific">Alsobacter sp. KACC 23698</name>
    <dbReference type="NCBI Taxonomy" id="3149229"/>
    <lineage>
        <taxon>Bacteria</taxon>
        <taxon>Pseudomonadati</taxon>
        <taxon>Pseudomonadota</taxon>
        <taxon>Alphaproteobacteria</taxon>
        <taxon>Hyphomicrobiales</taxon>
        <taxon>Alsobacteraceae</taxon>
        <taxon>Alsobacter</taxon>
    </lineage>
</organism>
<accession>A0AAU7JHD6</accession>
<reference evidence="3" key="1">
    <citation type="submission" date="2024-05" db="EMBL/GenBank/DDBJ databases">
        <authorList>
            <person name="Kim S."/>
            <person name="Heo J."/>
            <person name="Choi H."/>
            <person name="Choi Y."/>
            <person name="Kwon S.-W."/>
            <person name="Kim Y."/>
        </authorList>
    </citation>
    <scope>NUCLEOTIDE SEQUENCE</scope>
    <source>
        <strain evidence="3">KACC 23698</strain>
    </source>
</reference>
<keyword evidence="1" id="KW-0732">Signal</keyword>
<feature type="signal peptide" evidence="1">
    <location>
        <begin position="1"/>
        <end position="33"/>
    </location>
</feature>
<dbReference type="InterPro" id="IPR053147">
    <property type="entry name" value="Hsp_HslJ-like"/>
</dbReference>
<evidence type="ECO:0000259" key="2">
    <source>
        <dbReference type="Pfam" id="PF03724"/>
    </source>
</evidence>
<dbReference type="PANTHER" id="PTHR35535:SF1">
    <property type="entry name" value="HEAT SHOCK PROTEIN HSLJ"/>
    <property type="match status" value="1"/>
</dbReference>
<gene>
    <name evidence="3" type="ORF">ABEG18_02565</name>
</gene>
<proteinExistence type="predicted"/>
<dbReference type="Pfam" id="PF03724">
    <property type="entry name" value="META"/>
    <property type="match status" value="1"/>
</dbReference>
<protein>
    <submittedName>
        <fullName evidence="3">META domain-containing protein</fullName>
    </submittedName>
</protein>
<dbReference type="InterPro" id="IPR038670">
    <property type="entry name" value="HslJ-like_sf"/>
</dbReference>
<dbReference type="PANTHER" id="PTHR35535">
    <property type="entry name" value="HEAT SHOCK PROTEIN HSLJ"/>
    <property type="match status" value="1"/>
</dbReference>
<evidence type="ECO:0000313" key="3">
    <source>
        <dbReference type="EMBL" id="XBO39686.1"/>
    </source>
</evidence>
<dbReference type="Gene3D" id="2.40.128.270">
    <property type="match status" value="1"/>
</dbReference>
<dbReference type="AlphaFoldDB" id="A0AAU7JHD6"/>
<name>A0AAU7JHD6_9HYPH</name>
<feature type="domain" description="DUF306" evidence="2">
    <location>
        <begin position="60"/>
        <end position="159"/>
    </location>
</feature>
<dbReference type="RefSeq" id="WP_406856532.1">
    <property type="nucleotide sequence ID" value="NZ_CP157484.1"/>
</dbReference>
<dbReference type="EMBL" id="CP157484">
    <property type="protein sequence ID" value="XBO39686.1"/>
    <property type="molecule type" value="Genomic_DNA"/>
</dbReference>
<evidence type="ECO:0000256" key="1">
    <source>
        <dbReference type="SAM" id="SignalP"/>
    </source>
</evidence>
<sequence>MRRRSPSAQSFSLMGFAAAGLAALVASHGAAMAQQKGGRPAPPQEGGVIVPKPQKTFPTDVQWTLVSIGGKNVSGGERPTISLDGQFRARGFGGCNTFSATAYPLQQQHFAVGPIAATKKACDKSVMEFERSFLLAFRTSQLWDTKDGYLIIQSQRGELRFQRSI</sequence>
<dbReference type="InterPro" id="IPR005184">
    <property type="entry name" value="DUF306_Meta_HslJ"/>
</dbReference>
<feature type="chain" id="PRO_5043694663" evidence="1">
    <location>
        <begin position="34"/>
        <end position="165"/>
    </location>
</feature>